<dbReference type="InterPro" id="IPR036259">
    <property type="entry name" value="MFS_trans_sf"/>
</dbReference>
<evidence type="ECO:0000256" key="3">
    <source>
        <dbReference type="ARBA" id="ARBA00022519"/>
    </source>
</evidence>
<dbReference type="EMBL" id="LR134148">
    <property type="protein sequence ID" value="VEA35323.1"/>
    <property type="molecule type" value="Genomic_DNA"/>
</dbReference>
<dbReference type="GO" id="GO:0005886">
    <property type="term" value="C:plasma membrane"/>
    <property type="evidence" value="ECO:0007669"/>
    <property type="project" value="UniProtKB-SubCell"/>
</dbReference>
<dbReference type="InterPro" id="IPR052714">
    <property type="entry name" value="MFS_Exporter"/>
</dbReference>
<keyword evidence="5 7" id="KW-1133">Transmembrane helix</keyword>
<dbReference type="AlphaFoldDB" id="A0A3S4F4Y5"/>
<evidence type="ECO:0000256" key="6">
    <source>
        <dbReference type="ARBA" id="ARBA00023136"/>
    </source>
</evidence>
<evidence type="ECO:0000256" key="4">
    <source>
        <dbReference type="ARBA" id="ARBA00022692"/>
    </source>
</evidence>
<dbReference type="Proteomes" id="UP000273655">
    <property type="component" value="Chromosome 1"/>
</dbReference>
<evidence type="ECO:0000259" key="8">
    <source>
        <dbReference type="PROSITE" id="PS50850"/>
    </source>
</evidence>
<comment type="subcellular location">
    <subcellularLocation>
        <location evidence="1">Cell inner membrane</location>
        <topology evidence="1">Multi-pass membrane protein</topology>
    </subcellularLocation>
</comment>
<feature type="transmembrane region" description="Helical" evidence="7">
    <location>
        <begin position="142"/>
        <end position="161"/>
    </location>
</feature>
<feature type="transmembrane region" description="Helical" evidence="7">
    <location>
        <begin position="219"/>
        <end position="242"/>
    </location>
</feature>
<feature type="transmembrane region" description="Helical" evidence="7">
    <location>
        <begin position="281"/>
        <end position="299"/>
    </location>
</feature>
<feature type="transmembrane region" description="Helical" evidence="7">
    <location>
        <begin position="108"/>
        <end position="130"/>
    </location>
</feature>
<dbReference type="SUPFAM" id="SSF103473">
    <property type="entry name" value="MFS general substrate transporter"/>
    <property type="match status" value="1"/>
</dbReference>
<evidence type="ECO:0000256" key="2">
    <source>
        <dbReference type="ARBA" id="ARBA00022475"/>
    </source>
</evidence>
<feature type="transmembrane region" description="Helical" evidence="7">
    <location>
        <begin position="366"/>
        <end position="383"/>
    </location>
</feature>
<name>A0A3S4F4Y5_SALET</name>
<evidence type="ECO:0000313" key="9">
    <source>
        <dbReference type="EMBL" id="VEA35323.1"/>
    </source>
</evidence>
<dbReference type="InterPro" id="IPR011701">
    <property type="entry name" value="MFS"/>
</dbReference>
<dbReference type="CDD" id="cd17489">
    <property type="entry name" value="MFS_YfcJ_like"/>
    <property type="match status" value="1"/>
</dbReference>
<keyword evidence="3" id="KW-0997">Cell inner membrane</keyword>
<evidence type="ECO:0000313" key="10">
    <source>
        <dbReference type="Proteomes" id="UP000273655"/>
    </source>
</evidence>
<feature type="transmembrane region" description="Helical" evidence="7">
    <location>
        <begin position="337"/>
        <end position="360"/>
    </location>
</feature>
<feature type="transmembrane region" description="Helical" evidence="7">
    <location>
        <begin position="173"/>
        <end position="198"/>
    </location>
</feature>
<dbReference type="Pfam" id="PF07690">
    <property type="entry name" value="MFS_1"/>
    <property type="match status" value="1"/>
</dbReference>
<evidence type="ECO:0000256" key="5">
    <source>
        <dbReference type="ARBA" id="ARBA00022989"/>
    </source>
</evidence>
<proteinExistence type="predicted"/>
<keyword evidence="2" id="KW-1003">Cell membrane</keyword>
<dbReference type="Gene3D" id="1.20.1250.20">
    <property type="entry name" value="MFS general substrate transporter like domains"/>
    <property type="match status" value="1"/>
</dbReference>
<sequence>MRHLNGSLRMKEKLWTKDFWAITIVSFIIFFVFYVLLTLLPIYIADRLHASADKAGLLVTCFLAAAIVIRPFAGQWVGKYSNKKILVLSSLAFLVITALYPVCHSIESLLFIRVLHGITFGVITTVKGTISARLIPASRRGEGISFFSLAMGLAMVVGPWIGLNMARWDAFTAAFWLCSAVAALGIVLSLIVTVPPVIRHADGSKPNLGFSAMFDRAALPFALVTFFMTFSYAGVSAFLALYARELDLMAAASNFLLCYAILLMICRTFTGNICDKKGPKYVVYPCLLAFTIGLVALGYTNGSIMMIISGGLIGIGYGSVTPVFQTQIISSVEPHKIGVANSLFFNAMDAGMAIGAFIMGMMVESVGYRMIYVAGAVLVVLRWRTVCRADEKTWRDAVGFHQRVALSYISISISPFALQQQGKISPGWINAKGSVIQST</sequence>
<protein>
    <submittedName>
        <fullName evidence="9">Permease</fullName>
    </submittedName>
</protein>
<gene>
    <name evidence="9" type="primary">yhhS_3</name>
    <name evidence="9" type="ORF">NCTC8271_02067</name>
</gene>
<feature type="transmembrane region" description="Helical" evidence="7">
    <location>
        <begin position="55"/>
        <end position="73"/>
    </location>
</feature>
<keyword evidence="4 7" id="KW-0812">Transmembrane</keyword>
<feature type="transmembrane region" description="Helical" evidence="7">
    <location>
        <begin position="305"/>
        <end position="325"/>
    </location>
</feature>
<feature type="transmembrane region" description="Helical" evidence="7">
    <location>
        <begin position="248"/>
        <end position="269"/>
    </location>
</feature>
<accession>A0A3S4F4Y5</accession>
<feature type="transmembrane region" description="Helical" evidence="7">
    <location>
        <begin position="85"/>
        <end position="102"/>
    </location>
</feature>
<dbReference type="PANTHER" id="PTHR23531">
    <property type="entry name" value="QUINOLENE RESISTANCE PROTEIN NORA"/>
    <property type="match status" value="1"/>
</dbReference>
<dbReference type="PROSITE" id="PS50850">
    <property type="entry name" value="MFS"/>
    <property type="match status" value="1"/>
</dbReference>
<feature type="domain" description="Major facilitator superfamily (MFS) profile" evidence="8">
    <location>
        <begin position="18"/>
        <end position="393"/>
    </location>
</feature>
<dbReference type="InterPro" id="IPR020846">
    <property type="entry name" value="MFS_dom"/>
</dbReference>
<keyword evidence="6 7" id="KW-0472">Membrane</keyword>
<feature type="transmembrane region" description="Helical" evidence="7">
    <location>
        <begin position="20"/>
        <end position="43"/>
    </location>
</feature>
<organism evidence="9 10">
    <name type="scientific">Salmonella enterica I</name>
    <dbReference type="NCBI Taxonomy" id="59201"/>
    <lineage>
        <taxon>Bacteria</taxon>
        <taxon>Pseudomonadati</taxon>
        <taxon>Pseudomonadota</taxon>
        <taxon>Gammaproteobacteria</taxon>
        <taxon>Enterobacterales</taxon>
        <taxon>Enterobacteriaceae</taxon>
        <taxon>Salmonella</taxon>
    </lineage>
</organism>
<dbReference type="PANTHER" id="PTHR23531:SF2">
    <property type="entry name" value="PERMEASE"/>
    <property type="match status" value="1"/>
</dbReference>
<evidence type="ECO:0000256" key="1">
    <source>
        <dbReference type="ARBA" id="ARBA00004429"/>
    </source>
</evidence>
<dbReference type="FunFam" id="1.20.1250.20:FF:000369">
    <property type="entry name" value="MFS transporter"/>
    <property type="match status" value="1"/>
</dbReference>
<dbReference type="GO" id="GO:0022857">
    <property type="term" value="F:transmembrane transporter activity"/>
    <property type="evidence" value="ECO:0007669"/>
    <property type="project" value="InterPro"/>
</dbReference>
<evidence type="ECO:0000256" key="7">
    <source>
        <dbReference type="SAM" id="Phobius"/>
    </source>
</evidence>
<reference evidence="9 10" key="1">
    <citation type="submission" date="2018-12" db="EMBL/GenBank/DDBJ databases">
        <authorList>
            <consortium name="Pathogen Informatics"/>
        </authorList>
    </citation>
    <scope>NUCLEOTIDE SEQUENCE [LARGE SCALE GENOMIC DNA]</scope>
    <source>
        <strain evidence="9 10">NCTC8271</strain>
    </source>
</reference>